<feature type="region of interest" description="Disordered" evidence="2">
    <location>
        <begin position="65"/>
        <end position="85"/>
    </location>
</feature>
<evidence type="ECO:0000313" key="3">
    <source>
        <dbReference type="EMBL" id="CAE2338305.1"/>
    </source>
</evidence>
<dbReference type="Pfam" id="PF00995">
    <property type="entry name" value="Sec1"/>
    <property type="match status" value="1"/>
</dbReference>
<protein>
    <submittedName>
        <fullName evidence="3">Uncharacterized protein</fullName>
    </submittedName>
</protein>
<name>A0A7S4PKR4_9EUKA</name>
<dbReference type="EMBL" id="HBKR01038469">
    <property type="protein sequence ID" value="CAE2338305.1"/>
    <property type="molecule type" value="Transcribed_RNA"/>
</dbReference>
<dbReference type="InterPro" id="IPR043127">
    <property type="entry name" value="Sec-1-like_dom3a"/>
</dbReference>
<dbReference type="InterPro" id="IPR036045">
    <property type="entry name" value="Sec1-like_sf"/>
</dbReference>
<proteinExistence type="inferred from homology"/>
<dbReference type="PANTHER" id="PTHR11679">
    <property type="entry name" value="VESICLE PROTEIN SORTING-ASSOCIATED"/>
    <property type="match status" value="1"/>
</dbReference>
<dbReference type="SUPFAM" id="SSF56815">
    <property type="entry name" value="Sec1/munc18-like (SM) proteins"/>
    <property type="match status" value="1"/>
</dbReference>
<comment type="similarity">
    <text evidence="1">Belongs to the STXBP/unc-18/SEC1 family.</text>
</comment>
<dbReference type="InterPro" id="IPR027482">
    <property type="entry name" value="Sec1-like_dom2"/>
</dbReference>
<reference evidence="3" key="1">
    <citation type="submission" date="2021-01" db="EMBL/GenBank/DDBJ databases">
        <authorList>
            <person name="Corre E."/>
            <person name="Pelletier E."/>
            <person name="Niang G."/>
            <person name="Scheremetjew M."/>
            <person name="Finn R."/>
            <person name="Kale V."/>
            <person name="Holt S."/>
            <person name="Cochrane G."/>
            <person name="Meng A."/>
            <person name="Brown T."/>
            <person name="Cohen L."/>
        </authorList>
    </citation>
    <scope>NUCLEOTIDE SEQUENCE</scope>
    <source>
        <strain evidence="3">SoJaBio B1-5/56/2</strain>
    </source>
</reference>
<accession>A0A7S4PKR4</accession>
<evidence type="ECO:0000256" key="2">
    <source>
        <dbReference type="SAM" id="MobiDB-lite"/>
    </source>
</evidence>
<sequence length="386" mass="43689">MIHEFLQFDLNAIVLDKSKEASSKNPDENQFVFNPRHDKFYAKHMLSDWGTVCVEAQGMVEEYQSSVKSTKNKPKDEKSTDADDLRDRISQLPKIKRQAVNMRKHVDVMTEIGKQIRIRNLFDIGALEQDIMRTYAPRDHWRKLREIVECKNASNTRDILRLALLFILRYEAEDGSSLTSETSGFTKAFTNLSVTGSSDDASPKVSAAAVVLELLHSNEIGRSTSLIKIKHFLDRYGSDARCMNQPSKSSRNIFKSVFGVVKSASADQSQSWYTQHKPFVTTLAKLLLEENLPLTDFPSYPTNLTIDEKTLEKTDSRNILIFVVGGVTYTEARVMEEFCAEYTEKSTEKTSSKKSPSKHTTITPNILFGSTNMLTSSALLDQMLNE</sequence>
<evidence type="ECO:0000256" key="1">
    <source>
        <dbReference type="ARBA" id="ARBA00009884"/>
    </source>
</evidence>
<dbReference type="GO" id="GO:0016192">
    <property type="term" value="P:vesicle-mediated transport"/>
    <property type="evidence" value="ECO:0007669"/>
    <property type="project" value="InterPro"/>
</dbReference>
<dbReference type="InterPro" id="IPR001619">
    <property type="entry name" value="Sec1-like"/>
</dbReference>
<feature type="compositionally biased region" description="Basic and acidic residues" evidence="2">
    <location>
        <begin position="73"/>
        <end position="85"/>
    </location>
</feature>
<dbReference type="Gene3D" id="3.90.830.10">
    <property type="entry name" value="Syntaxin Binding Protein 1, Chain A, domain 2"/>
    <property type="match status" value="1"/>
</dbReference>
<organism evidence="3">
    <name type="scientific">Paramoeba aestuarina</name>
    <dbReference type="NCBI Taxonomy" id="180227"/>
    <lineage>
        <taxon>Eukaryota</taxon>
        <taxon>Amoebozoa</taxon>
        <taxon>Discosea</taxon>
        <taxon>Flabellinia</taxon>
        <taxon>Dactylopodida</taxon>
        <taxon>Paramoebidae</taxon>
        <taxon>Paramoeba</taxon>
    </lineage>
</organism>
<gene>
    <name evidence="3" type="ORF">NAES01612_LOCUS25115</name>
</gene>
<dbReference type="AlphaFoldDB" id="A0A7S4PKR4"/>
<dbReference type="Gene3D" id="3.40.50.1910">
    <property type="match status" value="1"/>
</dbReference>